<reference evidence="1" key="1">
    <citation type="submission" date="2016-08" db="EMBL/GenBank/DDBJ databases">
        <title>Complete Genome Seqeunce of Paenibacillus sp. BIHB 4019 from tea rhizoplane.</title>
        <authorList>
            <person name="Thakur R."/>
            <person name="Swarnkar M.K."/>
            <person name="Gulati A."/>
        </authorList>
    </citation>
    <scope>NUCLEOTIDE SEQUENCE [LARGE SCALE GENOMIC DNA]</scope>
    <source>
        <strain evidence="1">BIHB4019</strain>
    </source>
</reference>
<organism evidence="1">
    <name type="scientific">Paenibacillus sp. BIHB 4019</name>
    <dbReference type="NCBI Taxonomy" id="1870819"/>
    <lineage>
        <taxon>Bacteria</taxon>
        <taxon>Bacillati</taxon>
        <taxon>Bacillota</taxon>
        <taxon>Bacilli</taxon>
        <taxon>Bacillales</taxon>
        <taxon>Paenibacillaceae</taxon>
        <taxon>Paenibacillus</taxon>
    </lineage>
</organism>
<dbReference type="InterPro" id="IPR019700">
    <property type="entry name" value="Sigma-G_inhibitor_Gin"/>
</dbReference>
<name>A0A1B2DFP7_9BACL</name>
<protein>
    <submittedName>
        <fullName evidence="1">Inhibitor of sigma-G Gin</fullName>
    </submittedName>
</protein>
<dbReference type="RefSeq" id="WP_046234503.1">
    <property type="nucleotide sequence ID" value="NZ_CP016808.1"/>
</dbReference>
<evidence type="ECO:0000313" key="1">
    <source>
        <dbReference type="EMBL" id="ANY66554.1"/>
    </source>
</evidence>
<gene>
    <name evidence="1" type="ORF">BBD42_08860</name>
</gene>
<dbReference type="AlphaFoldDB" id="A0A1B2DFP7"/>
<proteinExistence type="predicted"/>
<accession>A0A1B2DFP7</accession>
<sequence length="63" mass="7353">MLENHQLHCIICGEHKAEGEGIRIVTEFICQSCEIEMVQTDVKDAKYPFFIHQMKQIFVEKNA</sequence>
<dbReference type="EMBL" id="CP016808">
    <property type="protein sequence ID" value="ANY66554.1"/>
    <property type="molecule type" value="Genomic_DNA"/>
</dbReference>
<dbReference type="Pfam" id="PF10764">
    <property type="entry name" value="Gin"/>
    <property type="match status" value="1"/>
</dbReference>